<evidence type="ECO:0000256" key="2">
    <source>
        <dbReference type="ARBA" id="ARBA00007935"/>
    </source>
</evidence>
<evidence type="ECO:0000313" key="9">
    <source>
        <dbReference type="EMBL" id="MFC3024577.1"/>
    </source>
</evidence>
<evidence type="ECO:0000256" key="7">
    <source>
        <dbReference type="ARBA" id="ARBA00023136"/>
    </source>
</evidence>
<evidence type="ECO:0000256" key="1">
    <source>
        <dbReference type="ARBA" id="ARBA00004651"/>
    </source>
</evidence>
<organism evidence="9 10">
    <name type="scientific">Vibrio zhugei</name>
    <dbReference type="NCBI Taxonomy" id="2479546"/>
    <lineage>
        <taxon>Bacteria</taxon>
        <taxon>Pseudomonadati</taxon>
        <taxon>Pseudomonadota</taxon>
        <taxon>Gammaproteobacteria</taxon>
        <taxon>Vibrionales</taxon>
        <taxon>Vibrionaceae</taxon>
        <taxon>Vibrio</taxon>
    </lineage>
</organism>
<evidence type="ECO:0000313" key="10">
    <source>
        <dbReference type="Proteomes" id="UP001595384"/>
    </source>
</evidence>
<dbReference type="Gene3D" id="1.10.3470.10">
    <property type="entry name" value="ABC transporter involved in vitamin B12 uptake, BtuC"/>
    <property type="match status" value="1"/>
</dbReference>
<evidence type="ECO:0000256" key="6">
    <source>
        <dbReference type="ARBA" id="ARBA00022989"/>
    </source>
</evidence>
<dbReference type="SUPFAM" id="SSF81345">
    <property type="entry name" value="ABC transporter involved in vitamin B12 uptake, BtuC"/>
    <property type="match status" value="1"/>
</dbReference>
<comment type="subcellular location">
    <subcellularLocation>
        <location evidence="1">Cell membrane</location>
        <topology evidence="1">Multi-pass membrane protein</topology>
    </subcellularLocation>
</comment>
<keyword evidence="10" id="KW-1185">Reference proteome</keyword>
<dbReference type="PANTHER" id="PTHR30472">
    <property type="entry name" value="FERRIC ENTEROBACTIN TRANSPORT SYSTEM PERMEASE PROTEIN"/>
    <property type="match status" value="1"/>
</dbReference>
<feature type="transmembrane region" description="Helical" evidence="8">
    <location>
        <begin position="104"/>
        <end position="123"/>
    </location>
</feature>
<name>A0ABV7C944_9VIBR</name>
<evidence type="ECO:0000256" key="8">
    <source>
        <dbReference type="SAM" id="Phobius"/>
    </source>
</evidence>
<keyword evidence="4" id="KW-1003">Cell membrane</keyword>
<dbReference type="CDD" id="cd06550">
    <property type="entry name" value="TM_ABC_iron-siderophores_like"/>
    <property type="match status" value="1"/>
</dbReference>
<feature type="transmembrane region" description="Helical" evidence="8">
    <location>
        <begin position="224"/>
        <end position="248"/>
    </location>
</feature>
<feature type="transmembrane region" description="Helical" evidence="8">
    <location>
        <begin position="7"/>
        <end position="26"/>
    </location>
</feature>
<dbReference type="RefSeq" id="WP_123014442.1">
    <property type="nucleotide sequence ID" value="NZ_AP024912.1"/>
</dbReference>
<keyword evidence="6 8" id="KW-1133">Transmembrane helix</keyword>
<keyword evidence="3" id="KW-0813">Transport</keyword>
<comment type="similarity">
    <text evidence="2">Belongs to the binding-protein-dependent transport system permease family. FecCD subfamily.</text>
</comment>
<sequence>MQDKTKLYLLVMLSVCVAGLFIGVGLNADNYQYFLSRRIPKVLAMILAGVAIAQSSVAFQTITHNRILTPSIMGFDALYLLAQVLVVVTLGTTSYFTVNAYANFALSTTVMVGASGVLFWLYFRRDRPNLMVLLLVGIVIGAVLGNIASFFTMLMSPNDFAALQSMMFASFNNVKTSLVYVTTPLMLFITWRLFRYHRVLDVFWLDQDNATSLGVDVFRITRNVLLLSAIMIAISTAIVGPVLFFGLLISNLTREWFRTFQHRILLFASSAMAVCTLLSGQWVVEKVFAFNTTLSVIINFIGGIYFLSLLLRNKVV</sequence>
<evidence type="ECO:0000256" key="4">
    <source>
        <dbReference type="ARBA" id="ARBA00022475"/>
    </source>
</evidence>
<feature type="transmembrane region" description="Helical" evidence="8">
    <location>
        <begin position="287"/>
        <end position="311"/>
    </location>
</feature>
<evidence type="ECO:0000256" key="3">
    <source>
        <dbReference type="ARBA" id="ARBA00022448"/>
    </source>
</evidence>
<evidence type="ECO:0000256" key="5">
    <source>
        <dbReference type="ARBA" id="ARBA00022692"/>
    </source>
</evidence>
<dbReference type="Proteomes" id="UP001595384">
    <property type="component" value="Unassembled WGS sequence"/>
</dbReference>
<feature type="transmembrane region" description="Helical" evidence="8">
    <location>
        <begin position="130"/>
        <end position="154"/>
    </location>
</feature>
<keyword evidence="5 8" id="KW-0812">Transmembrane</keyword>
<dbReference type="PANTHER" id="PTHR30472:SF19">
    <property type="entry name" value="PETROBACTIN IMPORT SYSTEM PERMEASE PROTEIN YCLO"/>
    <property type="match status" value="1"/>
</dbReference>
<feature type="transmembrane region" description="Helical" evidence="8">
    <location>
        <begin position="174"/>
        <end position="194"/>
    </location>
</feature>
<accession>A0ABV7C944</accession>
<reference evidence="10" key="1">
    <citation type="journal article" date="2019" name="Int. J. Syst. Evol. Microbiol.">
        <title>The Global Catalogue of Microorganisms (GCM) 10K type strain sequencing project: providing services to taxonomists for standard genome sequencing and annotation.</title>
        <authorList>
            <consortium name="The Broad Institute Genomics Platform"/>
            <consortium name="The Broad Institute Genome Sequencing Center for Infectious Disease"/>
            <person name="Wu L."/>
            <person name="Ma J."/>
        </authorList>
    </citation>
    <scope>NUCLEOTIDE SEQUENCE [LARGE SCALE GENOMIC DNA]</scope>
    <source>
        <strain evidence="10">KCTC 62784</strain>
    </source>
</reference>
<dbReference type="EMBL" id="JBHRSE010000081">
    <property type="protein sequence ID" value="MFC3024577.1"/>
    <property type="molecule type" value="Genomic_DNA"/>
</dbReference>
<gene>
    <name evidence="9" type="ORF">ACFODT_12150</name>
</gene>
<dbReference type="Pfam" id="PF01032">
    <property type="entry name" value="FecCD"/>
    <property type="match status" value="1"/>
</dbReference>
<dbReference type="InterPro" id="IPR037294">
    <property type="entry name" value="ABC_BtuC-like"/>
</dbReference>
<proteinExistence type="inferred from homology"/>
<protein>
    <submittedName>
        <fullName evidence="9">Iron chelate uptake ABC transporter family permease subunit</fullName>
    </submittedName>
</protein>
<feature type="transmembrane region" description="Helical" evidence="8">
    <location>
        <begin position="260"/>
        <end position="280"/>
    </location>
</feature>
<dbReference type="InterPro" id="IPR000522">
    <property type="entry name" value="ABC_transptr_permease_BtuC"/>
</dbReference>
<keyword evidence="7 8" id="KW-0472">Membrane</keyword>
<comment type="caution">
    <text evidence="9">The sequence shown here is derived from an EMBL/GenBank/DDBJ whole genome shotgun (WGS) entry which is preliminary data.</text>
</comment>
<feature type="transmembrane region" description="Helical" evidence="8">
    <location>
        <begin position="78"/>
        <end position="98"/>
    </location>
</feature>
<feature type="transmembrane region" description="Helical" evidence="8">
    <location>
        <begin position="38"/>
        <end position="57"/>
    </location>
</feature>